<sequence length="113" mass="12447">MDHHDGHKHSGGGGGGLEKRSSCCSSPSLARRSSAQDKPIDDEAGALAKRYRTQVEREHGPLQEYVPETYQTSISEGLVYMILIRVAPKKYVKLGVRLPVDKAEPQLLYIQSA</sequence>
<evidence type="ECO:0000313" key="2">
    <source>
        <dbReference type="EMBL" id="OWA50729.1"/>
    </source>
</evidence>
<dbReference type="EMBL" id="MTYJ01000201">
    <property type="protein sequence ID" value="OWA50729.1"/>
    <property type="molecule type" value="Genomic_DNA"/>
</dbReference>
<feature type="compositionally biased region" description="Polar residues" evidence="1">
    <location>
        <begin position="22"/>
        <end position="33"/>
    </location>
</feature>
<evidence type="ECO:0000313" key="3">
    <source>
        <dbReference type="Proteomes" id="UP000192578"/>
    </source>
</evidence>
<proteinExistence type="predicted"/>
<dbReference type="AlphaFoldDB" id="A0A9X6NC88"/>
<name>A0A9X6NC88_HYPEX</name>
<dbReference type="Proteomes" id="UP000192578">
    <property type="component" value="Unassembled WGS sequence"/>
</dbReference>
<feature type="region of interest" description="Disordered" evidence="1">
    <location>
        <begin position="1"/>
        <end position="43"/>
    </location>
</feature>
<gene>
    <name evidence="2" type="ORF">BV898_15236</name>
</gene>
<protein>
    <submittedName>
        <fullName evidence="2">Uncharacterized protein</fullName>
    </submittedName>
</protein>
<dbReference type="Gene3D" id="3.10.450.10">
    <property type="match status" value="1"/>
</dbReference>
<organism evidence="2 3">
    <name type="scientific">Hypsibius exemplaris</name>
    <name type="common">Freshwater tardigrade</name>
    <dbReference type="NCBI Taxonomy" id="2072580"/>
    <lineage>
        <taxon>Eukaryota</taxon>
        <taxon>Metazoa</taxon>
        <taxon>Ecdysozoa</taxon>
        <taxon>Tardigrada</taxon>
        <taxon>Eutardigrada</taxon>
        <taxon>Parachela</taxon>
        <taxon>Hypsibioidea</taxon>
        <taxon>Hypsibiidae</taxon>
        <taxon>Hypsibius</taxon>
    </lineage>
</organism>
<reference evidence="3" key="1">
    <citation type="submission" date="2017-01" db="EMBL/GenBank/DDBJ databases">
        <title>Comparative genomics of anhydrobiosis in the tardigrade Hypsibius dujardini.</title>
        <authorList>
            <person name="Yoshida Y."/>
            <person name="Koutsovoulos G."/>
            <person name="Laetsch D."/>
            <person name="Stevens L."/>
            <person name="Kumar S."/>
            <person name="Horikawa D."/>
            <person name="Ishino K."/>
            <person name="Komine S."/>
            <person name="Tomita M."/>
            <person name="Blaxter M."/>
            <person name="Arakawa K."/>
        </authorList>
    </citation>
    <scope>NUCLEOTIDE SEQUENCE [LARGE SCALE GENOMIC DNA]</scope>
    <source>
        <strain evidence="3">Z151</strain>
    </source>
</reference>
<evidence type="ECO:0000256" key="1">
    <source>
        <dbReference type="SAM" id="MobiDB-lite"/>
    </source>
</evidence>
<feature type="compositionally biased region" description="Basic residues" evidence="1">
    <location>
        <begin position="1"/>
        <end position="10"/>
    </location>
</feature>
<keyword evidence="3" id="KW-1185">Reference proteome</keyword>
<accession>A0A9X6NC88</accession>
<comment type="caution">
    <text evidence="2">The sequence shown here is derived from an EMBL/GenBank/DDBJ whole genome shotgun (WGS) entry which is preliminary data.</text>
</comment>